<protein>
    <submittedName>
        <fullName evidence="1">Uncharacterized protein</fullName>
    </submittedName>
</protein>
<sequence>MDKQPTRYIVKRSYATSRTGTEAFVKLIKKDKSRSEYSDDENINIEHTKYNIEKDGSMCYTKDSFRESCVIPKNPKEE</sequence>
<dbReference type="EMBL" id="FWWR01000009">
    <property type="protein sequence ID" value="SMB87440.1"/>
    <property type="molecule type" value="Genomic_DNA"/>
</dbReference>
<gene>
    <name evidence="1" type="ORF">SAMN00017477_1148</name>
</gene>
<accession>A0A1W1V2B6</accession>
<keyword evidence="2" id="KW-1185">Reference proteome</keyword>
<dbReference type="STRING" id="573058.SAMN00017477_1148"/>
<organism evidence="1 2">
    <name type="scientific">Peptoniphilus asaccharolyticus DSM 20463</name>
    <dbReference type="NCBI Taxonomy" id="573058"/>
    <lineage>
        <taxon>Bacteria</taxon>
        <taxon>Bacillati</taxon>
        <taxon>Bacillota</taxon>
        <taxon>Tissierellia</taxon>
        <taxon>Tissierellales</taxon>
        <taxon>Peptoniphilaceae</taxon>
        <taxon>Peptoniphilus</taxon>
    </lineage>
</organism>
<dbReference type="OrthoDB" id="2083925at2"/>
<dbReference type="AlphaFoldDB" id="A0A1W1V2B6"/>
<dbReference type="RefSeq" id="WP_084230727.1">
    <property type="nucleotide sequence ID" value="NZ_FWWR01000009.1"/>
</dbReference>
<dbReference type="Proteomes" id="UP000192368">
    <property type="component" value="Unassembled WGS sequence"/>
</dbReference>
<name>A0A1W1V2B6_PEPAS</name>
<evidence type="ECO:0000313" key="2">
    <source>
        <dbReference type="Proteomes" id="UP000192368"/>
    </source>
</evidence>
<proteinExistence type="predicted"/>
<reference evidence="2" key="1">
    <citation type="submission" date="2017-04" db="EMBL/GenBank/DDBJ databases">
        <authorList>
            <person name="Varghese N."/>
            <person name="Submissions S."/>
        </authorList>
    </citation>
    <scope>NUCLEOTIDE SEQUENCE [LARGE SCALE GENOMIC DNA]</scope>
    <source>
        <strain evidence="2">DSM 20463</strain>
    </source>
</reference>
<evidence type="ECO:0000313" key="1">
    <source>
        <dbReference type="EMBL" id="SMB87440.1"/>
    </source>
</evidence>